<dbReference type="Pfam" id="PF26337">
    <property type="entry name" value="Gtf3_C"/>
    <property type="match status" value="1"/>
</dbReference>
<accession>A0ABP3XYF3</accession>
<comment type="caution">
    <text evidence="2">The sequence shown here is derived from an EMBL/GenBank/DDBJ whole genome shotgun (WGS) entry which is preliminary data.</text>
</comment>
<evidence type="ECO:0000259" key="1">
    <source>
        <dbReference type="Pfam" id="PF26337"/>
    </source>
</evidence>
<dbReference type="InterPro" id="IPR058592">
    <property type="entry name" value="Gtf3_C"/>
</dbReference>
<keyword evidence="3" id="KW-1185">Reference proteome</keyword>
<organism evidence="2 3">
    <name type="scientific">Wandonia haliotis</name>
    <dbReference type="NCBI Taxonomy" id="574963"/>
    <lineage>
        <taxon>Bacteria</taxon>
        <taxon>Pseudomonadati</taxon>
        <taxon>Bacteroidota</taxon>
        <taxon>Flavobacteriia</taxon>
        <taxon>Flavobacteriales</taxon>
        <taxon>Crocinitomicaceae</taxon>
        <taxon>Wandonia</taxon>
    </lineage>
</organism>
<reference evidence="3" key="1">
    <citation type="journal article" date="2019" name="Int. J. Syst. Evol. Microbiol.">
        <title>The Global Catalogue of Microorganisms (GCM) 10K type strain sequencing project: providing services to taxonomists for standard genome sequencing and annotation.</title>
        <authorList>
            <consortium name="The Broad Institute Genomics Platform"/>
            <consortium name="The Broad Institute Genome Sequencing Center for Infectious Disease"/>
            <person name="Wu L."/>
            <person name="Ma J."/>
        </authorList>
    </citation>
    <scope>NUCLEOTIDE SEQUENCE [LARGE SCALE GENOMIC DNA]</scope>
    <source>
        <strain evidence="3">JCM 16083</strain>
    </source>
</reference>
<evidence type="ECO:0000313" key="2">
    <source>
        <dbReference type="EMBL" id="GAA0874475.1"/>
    </source>
</evidence>
<dbReference type="EMBL" id="BAAAFH010000003">
    <property type="protein sequence ID" value="GAA0874475.1"/>
    <property type="molecule type" value="Genomic_DNA"/>
</dbReference>
<name>A0ABP3XYF3_9FLAO</name>
<proteinExistence type="predicted"/>
<dbReference type="SUPFAM" id="SSF53756">
    <property type="entry name" value="UDP-Glycosyltransferase/glycogen phosphorylase"/>
    <property type="match status" value="1"/>
</dbReference>
<sequence length="338" mass="39679">MLEAFQKCGLNVIPITGYGKERKAAIKKVKRQVKNGVKFDFVYSESSTQPTLLTEKNHLPLYPFLDFNFFNFCKKNDIKIGLFYRDIHWVFPFYDKRVSLWKSTIAKFFYKYDIKQYRKYLSVLYLPSTPMSSYIPDFSGVITKELPPAHSLSEKSHKDETSHFPEKKLNLLYVGGLGEIYQMQEIVPLINQNERISFTLCTRKEEWEKNKSHYKETKSIRVIHKSGTELEQEYQTADIAMLFVKPGEYWKFAIPVKLFEYIGYQLPIICSDELFIADFIKSNNIGWTIPYSSDAIIQLTKEIIDNPESYQEKKRNITKISSNHTWEARAKQVINDLS</sequence>
<dbReference type="Gene3D" id="3.40.50.2000">
    <property type="entry name" value="Glycogen Phosphorylase B"/>
    <property type="match status" value="1"/>
</dbReference>
<protein>
    <submittedName>
        <fullName evidence="2">Glycosyltransferase</fullName>
    </submittedName>
</protein>
<feature type="domain" description="Glucosyltransferase 3-like C-terminal" evidence="1">
    <location>
        <begin position="247"/>
        <end position="324"/>
    </location>
</feature>
<gene>
    <name evidence="2" type="ORF">GCM10009118_08830</name>
</gene>
<evidence type="ECO:0000313" key="3">
    <source>
        <dbReference type="Proteomes" id="UP001501126"/>
    </source>
</evidence>
<dbReference type="Proteomes" id="UP001501126">
    <property type="component" value="Unassembled WGS sequence"/>
</dbReference>